<proteinExistence type="predicted"/>
<reference evidence="1 2" key="1">
    <citation type="submission" date="2023-01" db="EMBL/GenBank/DDBJ databases">
        <authorList>
            <person name="Kreplak J."/>
        </authorList>
    </citation>
    <scope>NUCLEOTIDE SEQUENCE [LARGE SCALE GENOMIC DNA]</scope>
</reference>
<dbReference type="Proteomes" id="UP001157006">
    <property type="component" value="Chromosome 2"/>
</dbReference>
<name>A0AAV0ZS97_VICFA</name>
<dbReference type="AlphaFoldDB" id="A0AAV0ZS97"/>
<dbReference type="EMBL" id="OX451737">
    <property type="protein sequence ID" value="CAI8599818.1"/>
    <property type="molecule type" value="Genomic_DNA"/>
</dbReference>
<sequence length="123" mass="14340">MIFIQVDRIVDELNELDILVASHDVSPSIEDELRARRIEANTRVWDSLCVRDSLLRQKAKSRWLKKGDKNSRFFHPFLKVRFHRNNIVGLNVEGEIIDDVGGLRRWVLTISEIVFKSRSLIGL</sequence>
<protein>
    <submittedName>
        <fullName evidence="1">Uncharacterized protein</fullName>
    </submittedName>
</protein>
<evidence type="ECO:0000313" key="2">
    <source>
        <dbReference type="Proteomes" id="UP001157006"/>
    </source>
</evidence>
<accession>A0AAV0ZS97</accession>
<keyword evidence="2" id="KW-1185">Reference proteome</keyword>
<evidence type="ECO:0000313" key="1">
    <source>
        <dbReference type="EMBL" id="CAI8599818.1"/>
    </source>
</evidence>
<gene>
    <name evidence="1" type="ORF">VFH_II192720</name>
</gene>
<organism evidence="1 2">
    <name type="scientific">Vicia faba</name>
    <name type="common">Broad bean</name>
    <name type="synonym">Faba vulgaris</name>
    <dbReference type="NCBI Taxonomy" id="3906"/>
    <lineage>
        <taxon>Eukaryota</taxon>
        <taxon>Viridiplantae</taxon>
        <taxon>Streptophyta</taxon>
        <taxon>Embryophyta</taxon>
        <taxon>Tracheophyta</taxon>
        <taxon>Spermatophyta</taxon>
        <taxon>Magnoliopsida</taxon>
        <taxon>eudicotyledons</taxon>
        <taxon>Gunneridae</taxon>
        <taxon>Pentapetalae</taxon>
        <taxon>rosids</taxon>
        <taxon>fabids</taxon>
        <taxon>Fabales</taxon>
        <taxon>Fabaceae</taxon>
        <taxon>Papilionoideae</taxon>
        <taxon>50 kb inversion clade</taxon>
        <taxon>NPAAA clade</taxon>
        <taxon>Hologalegina</taxon>
        <taxon>IRL clade</taxon>
        <taxon>Fabeae</taxon>
        <taxon>Vicia</taxon>
    </lineage>
</organism>